<reference evidence="1" key="1">
    <citation type="submission" date="2020-04" db="EMBL/GenBank/DDBJ databases">
        <title>Nitratireductor sp. nov. isolated from mangrove soil.</title>
        <authorList>
            <person name="Ye Y."/>
        </authorList>
    </citation>
    <scope>NUCLEOTIDE SEQUENCE</scope>
    <source>
        <strain evidence="1">SY7</strain>
    </source>
</reference>
<dbReference type="KEGG" id="niy:FQ775_07530"/>
<evidence type="ECO:0000313" key="2">
    <source>
        <dbReference type="Proteomes" id="UP000321389"/>
    </source>
</evidence>
<dbReference type="EMBL" id="CP042301">
    <property type="protein sequence ID" value="QDZ00238.1"/>
    <property type="molecule type" value="Genomic_DNA"/>
</dbReference>
<dbReference type="AlphaFoldDB" id="A0A5B8KXM3"/>
<gene>
    <name evidence="1" type="ORF">FQ775_07530</name>
</gene>
<proteinExistence type="predicted"/>
<protein>
    <submittedName>
        <fullName evidence="1">Uncharacterized protein</fullName>
    </submittedName>
</protein>
<dbReference type="OrthoDB" id="7865429at2"/>
<dbReference type="Proteomes" id="UP000321389">
    <property type="component" value="Chromosome"/>
</dbReference>
<organism evidence="1 2">
    <name type="scientific">Nitratireductor mangrovi</name>
    <dbReference type="NCBI Taxonomy" id="2599600"/>
    <lineage>
        <taxon>Bacteria</taxon>
        <taxon>Pseudomonadati</taxon>
        <taxon>Pseudomonadota</taxon>
        <taxon>Alphaproteobacteria</taxon>
        <taxon>Hyphomicrobiales</taxon>
        <taxon>Phyllobacteriaceae</taxon>
        <taxon>Nitratireductor</taxon>
    </lineage>
</organism>
<dbReference type="RefSeq" id="WP_146298887.1">
    <property type="nucleotide sequence ID" value="NZ_CP042301.2"/>
</dbReference>
<name>A0A5B8KXM3_9HYPH</name>
<evidence type="ECO:0000313" key="1">
    <source>
        <dbReference type="EMBL" id="QDZ00238.1"/>
    </source>
</evidence>
<sequence length="70" mass="7561">MIGDNIRSADEVVTAFIDQMAQSPDLEPKTVAAVKALRDEGKLTKTNLLRSLEADRASVAPSGTDKQDFL</sequence>
<keyword evidence="2" id="KW-1185">Reference proteome</keyword>
<accession>A0A5B8KXM3</accession>